<proteinExistence type="predicted"/>
<name>A0A1H9SJH6_9SPHI</name>
<dbReference type="STRING" id="390241.SAMN04488023_11841"/>
<accession>A0A1H9SJH6</accession>
<reference evidence="2" key="1">
    <citation type="submission" date="2016-10" db="EMBL/GenBank/DDBJ databases">
        <authorList>
            <person name="Varghese N."/>
            <person name="Submissions S."/>
        </authorList>
    </citation>
    <scope>NUCLEOTIDE SEQUENCE [LARGE SCALE GENOMIC DNA]</scope>
    <source>
        <strain evidence="2">DSM 18610</strain>
    </source>
</reference>
<dbReference type="InterPro" id="IPR014710">
    <property type="entry name" value="RmlC-like_jellyroll"/>
</dbReference>
<keyword evidence="2" id="KW-1185">Reference proteome</keyword>
<dbReference type="InterPro" id="IPR018490">
    <property type="entry name" value="cNMP-bd_dom_sf"/>
</dbReference>
<evidence type="ECO:0000313" key="1">
    <source>
        <dbReference type="EMBL" id="SER84835.1"/>
    </source>
</evidence>
<protein>
    <submittedName>
        <fullName evidence="1">cAMP-binding domain of CRP or a regulatory subunit of cAMP-dependent protein kinases</fullName>
    </submittedName>
</protein>
<dbReference type="SUPFAM" id="SSF51206">
    <property type="entry name" value="cAMP-binding domain-like"/>
    <property type="match status" value="1"/>
</dbReference>
<dbReference type="OrthoDB" id="680421at2"/>
<sequence>MSIIHDPHDLSALFSYLEQYAPLSSGYKQAYLGRAQLLKIKRSKFILSPLDNNACMYYIIKGALRGFVKNKKKDITTFLSFENEFIGAIRHPNVQEAQSHEYIQALEDCELIAIPYDLIDHLYETFPETNIIGRKWLALQYYNASDRAILARIPAATERYSMLLEKKGKELDRIALRYLASYLGMRSETLSRIRNK</sequence>
<organism evidence="1 2">
    <name type="scientific">Pedobacter rhizosphaerae</name>
    <dbReference type="NCBI Taxonomy" id="390241"/>
    <lineage>
        <taxon>Bacteria</taxon>
        <taxon>Pseudomonadati</taxon>
        <taxon>Bacteroidota</taxon>
        <taxon>Sphingobacteriia</taxon>
        <taxon>Sphingobacteriales</taxon>
        <taxon>Sphingobacteriaceae</taxon>
        <taxon>Pedobacter</taxon>
    </lineage>
</organism>
<keyword evidence="1" id="KW-0808">Transferase</keyword>
<dbReference type="Proteomes" id="UP000199572">
    <property type="component" value="Unassembled WGS sequence"/>
</dbReference>
<keyword evidence="1" id="KW-0418">Kinase</keyword>
<gene>
    <name evidence="1" type="ORF">SAMN04488023_11841</name>
</gene>
<dbReference type="RefSeq" id="WP_090885650.1">
    <property type="nucleotide sequence ID" value="NZ_FOGG01000018.1"/>
</dbReference>
<dbReference type="Gene3D" id="2.60.120.10">
    <property type="entry name" value="Jelly Rolls"/>
    <property type="match status" value="1"/>
</dbReference>
<evidence type="ECO:0000313" key="2">
    <source>
        <dbReference type="Proteomes" id="UP000199572"/>
    </source>
</evidence>
<dbReference type="EMBL" id="FOGG01000018">
    <property type="protein sequence ID" value="SER84835.1"/>
    <property type="molecule type" value="Genomic_DNA"/>
</dbReference>
<dbReference type="AlphaFoldDB" id="A0A1H9SJH6"/>
<dbReference type="GO" id="GO:0016301">
    <property type="term" value="F:kinase activity"/>
    <property type="evidence" value="ECO:0007669"/>
    <property type="project" value="UniProtKB-KW"/>
</dbReference>